<proteinExistence type="inferred from homology"/>
<dbReference type="PROSITE" id="PS01224">
    <property type="entry name" value="ARGC"/>
    <property type="match status" value="1"/>
</dbReference>
<sequence length="341" mass="37784">MKAAIIGSTGYGGAELIRLIQNHPFLEVGSLISTSRAGPVDKIYPHLSHLSSELQELDLDLLCENNDMVFLATPPGVSSQWTPLIAERGKIVIDLSGDFRLYPETYQAWYDKEPAPITWLKKAVYGLSEWFGRQVKDAQIISNPGCYPTAILLALLPLLQAKVLDISSIIIDAKSGVTGAGRGLQQGLLFTEVNENLRPYKVDGHQHIPEIERFASQVAGDSIYINFVPHLVPMNRGILVTIYAKLVKDCSNQVLKEIYQTIYEAAPFIRLCEGRWPETKHVQGSNYCDIAWHLNKRTGQVILLSAIDNLMKGAAGQAVQNANLRMGWPEETGLTFSPLFP</sequence>
<dbReference type="InterPro" id="IPR000706">
    <property type="entry name" value="AGPR_type-1"/>
</dbReference>
<keyword evidence="3 7" id="KW-0028">Amino-acid biosynthesis</keyword>
<dbReference type="PANTHER" id="PTHR32338">
    <property type="entry name" value="N-ACETYL-GAMMA-GLUTAMYL-PHOSPHATE REDUCTASE, CHLOROPLASTIC-RELATED-RELATED"/>
    <property type="match status" value="1"/>
</dbReference>
<dbReference type="Proteomes" id="UP000251213">
    <property type="component" value="Unassembled WGS sequence"/>
</dbReference>
<dbReference type="GO" id="GO:0006526">
    <property type="term" value="P:L-arginine biosynthetic process"/>
    <property type="evidence" value="ECO:0007669"/>
    <property type="project" value="UniProtKB-UniRule"/>
</dbReference>
<organism evidence="10 11">
    <name type="scientific">Thermoflavimicrobium daqui</name>
    <dbReference type="NCBI Taxonomy" id="2137476"/>
    <lineage>
        <taxon>Bacteria</taxon>
        <taxon>Bacillati</taxon>
        <taxon>Bacillota</taxon>
        <taxon>Bacilli</taxon>
        <taxon>Bacillales</taxon>
        <taxon>Thermoactinomycetaceae</taxon>
        <taxon>Thermoflavimicrobium</taxon>
    </lineage>
</organism>
<evidence type="ECO:0000313" key="10">
    <source>
        <dbReference type="EMBL" id="RAL21363.1"/>
    </source>
</evidence>
<dbReference type="InterPro" id="IPR050085">
    <property type="entry name" value="AGPR"/>
</dbReference>
<name>A0A364K1A3_9BACL</name>
<dbReference type="GO" id="GO:0070401">
    <property type="term" value="F:NADP+ binding"/>
    <property type="evidence" value="ECO:0007669"/>
    <property type="project" value="InterPro"/>
</dbReference>
<dbReference type="InterPro" id="IPR023013">
    <property type="entry name" value="AGPR_AS"/>
</dbReference>
<dbReference type="AlphaFoldDB" id="A0A364K1A3"/>
<comment type="pathway">
    <text evidence="1 7">Amino-acid biosynthesis; L-arginine biosynthesis; N(2)-acetyl-L-ornithine from L-glutamate: step 3/4.</text>
</comment>
<dbReference type="EC" id="1.2.1.38" evidence="7"/>
<keyword evidence="4 7" id="KW-0521">NADP</keyword>
<dbReference type="InterPro" id="IPR000534">
    <property type="entry name" value="Semialdehyde_DH_NAD-bd"/>
</dbReference>
<feature type="domain" description="Semialdehyde dehydrogenase NAD-binding" evidence="9">
    <location>
        <begin position="2"/>
        <end position="138"/>
    </location>
</feature>
<evidence type="ECO:0000313" key="11">
    <source>
        <dbReference type="Proteomes" id="UP000251213"/>
    </source>
</evidence>
<feature type="active site" evidence="7 8">
    <location>
        <position position="146"/>
    </location>
</feature>
<keyword evidence="7" id="KW-0963">Cytoplasm</keyword>
<evidence type="ECO:0000256" key="6">
    <source>
        <dbReference type="ARBA" id="ARBA00050557"/>
    </source>
</evidence>
<evidence type="ECO:0000256" key="8">
    <source>
        <dbReference type="PROSITE-ProRule" id="PRU10010"/>
    </source>
</evidence>
<dbReference type="Gene3D" id="3.40.50.720">
    <property type="entry name" value="NAD(P)-binding Rossmann-like Domain"/>
    <property type="match status" value="1"/>
</dbReference>
<comment type="subcellular location">
    <subcellularLocation>
        <location evidence="7">Cytoplasm</location>
    </subcellularLocation>
</comment>
<dbReference type="InterPro" id="IPR058924">
    <property type="entry name" value="AGPR_dimerisation_dom"/>
</dbReference>
<gene>
    <name evidence="7" type="primary">argC</name>
    <name evidence="10" type="ORF">DL897_16620</name>
</gene>
<comment type="catalytic activity">
    <reaction evidence="6 7">
        <text>N-acetyl-L-glutamate 5-semialdehyde + phosphate + NADP(+) = N-acetyl-L-glutamyl 5-phosphate + NADPH + H(+)</text>
        <dbReference type="Rhea" id="RHEA:21588"/>
        <dbReference type="ChEBI" id="CHEBI:15378"/>
        <dbReference type="ChEBI" id="CHEBI:29123"/>
        <dbReference type="ChEBI" id="CHEBI:43474"/>
        <dbReference type="ChEBI" id="CHEBI:57783"/>
        <dbReference type="ChEBI" id="CHEBI:57936"/>
        <dbReference type="ChEBI" id="CHEBI:58349"/>
        <dbReference type="EC" id="1.2.1.38"/>
    </reaction>
</comment>
<dbReference type="InterPro" id="IPR036291">
    <property type="entry name" value="NAD(P)-bd_dom_sf"/>
</dbReference>
<dbReference type="GO" id="GO:0051287">
    <property type="term" value="F:NAD binding"/>
    <property type="evidence" value="ECO:0007669"/>
    <property type="project" value="InterPro"/>
</dbReference>
<dbReference type="NCBIfam" id="TIGR01850">
    <property type="entry name" value="argC"/>
    <property type="match status" value="1"/>
</dbReference>
<dbReference type="CDD" id="cd23934">
    <property type="entry name" value="AGPR_1_C"/>
    <property type="match status" value="1"/>
</dbReference>
<protein>
    <recommendedName>
        <fullName evidence="7">N-acetyl-gamma-glutamyl-phosphate reductase</fullName>
        <shortName evidence="7">AGPR</shortName>
        <ecNumber evidence="7">1.2.1.38</ecNumber>
    </recommendedName>
    <alternativeName>
        <fullName evidence="7">N-acetyl-glutamate semialdehyde dehydrogenase</fullName>
        <shortName evidence="7">NAGSA dehydrogenase</shortName>
    </alternativeName>
</protein>
<evidence type="ECO:0000256" key="4">
    <source>
        <dbReference type="ARBA" id="ARBA00022857"/>
    </source>
</evidence>
<dbReference type="UniPathway" id="UPA00068">
    <property type="reaction ID" value="UER00108"/>
</dbReference>
<dbReference type="PANTHER" id="PTHR32338:SF10">
    <property type="entry name" value="N-ACETYL-GAMMA-GLUTAMYL-PHOSPHATE REDUCTASE, CHLOROPLASTIC-RELATED"/>
    <property type="match status" value="1"/>
</dbReference>
<comment type="similarity">
    <text evidence="7">Belongs to the NAGSA dehydrogenase family. Type 1 subfamily.</text>
</comment>
<evidence type="ECO:0000259" key="9">
    <source>
        <dbReference type="SMART" id="SM00859"/>
    </source>
</evidence>
<evidence type="ECO:0000256" key="5">
    <source>
        <dbReference type="ARBA" id="ARBA00023002"/>
    </source>
</evidence>
<dbReference type="SMART" id="SM00859">
    <property type="entry name" value="Semialdhyde_dh"/>
    <property type="match status" value="1"/>
</dbReference>
<dbReference type="FunFam" id="3.30.360.10:FF:000014">
    <property type="entry name" value="N-acetyl-gamma-glutamyl-phosphate reductase"/>
    <property type="match status" value="1"/>
</dbReference>
<dbReference type="GO" id="GO:0005737">
    <property type="term" value="C:cytoplasm"/>
    <property type="evidence" value="ECO:0007669"/>
    <property type="project" value="UniProtKB-SubCell"/>
</dbReference>
<dbReference type="Pfam" id="PF22698">
    <property type="entry name" value="Semialdhyde_dhC_1"/>
    <property type="match status" value="1"/>
</dbReference>
<dbReference type="CDD" id="cd17895">
    <property type="entry name" value="AGPR_1_N"/>
    <property type="match status" value="1"/>
</dbReference>
<evidence type="ECO:0000256" key="3">
    <source>
        <dbReference type="ARBA" id="ARBA00022605"/>
    </source>
</evidence>
<reference evidence="10 11" key="2">
    <citation type="submission" date="2018-06" db="EMBL/GenBank/DDBJ databases">
        <authorList>
            <person name="Zhirakovskaya E."/>
        </authorList>
    </citation>
    <scope>NUCLEOTIDE SEQUENCE [LARGE SCALE GENOMIC DNA]</scope>
    <source>
        <strain evidence="10 11">FBKL4.011</strain>
    </source>
</reference>
<accession>A0A364K1A3</accession>
<comment type="caution">
    <text evidence="10">The sequence shown here is derived from an EMBL/GenBank/DDBJ whole genome shotgun (WGS) entry which is preliminary data.</text>
</comment>
<dbReference type="HAMAP" id="MF_00150">
    <property type="entry name" value="ArgC_type1"/>
    <property type="match status" value="1"/>
</dbReference>
<dbReference type="GO" id="GO:0003942">
    <property type="term" value="F:N-acetyl-gamma-glutamyl-phosphate reductase activity"/>
    <property type="evidence" value="ECO:0007669"/>
    <property type="project" value="UniProtKB-UniRule"/>
</dbReference>
<keyword evidence="11" id="KW-1185">Reference proteome</keyword>
<keyword evidence="2 7" id="KW-0055">Arginine biosynthesis</keyword>
<dbReference type="EMBL" id="QJKK01000015">
    <property type="protein sequence ID" value="RAL21363.1"/>
    <property type="molecule type" value="Genomic_DNA"/>
</dbReference>
<evidence type="ECO:0000256" key="2">
    <source>
        <dbReference type="ARBA" id="ARBA00022571"/>
    </source>
</evidence>
<dbReference type="OrthoDB" id="9801289at2"/>
<evidence type="ECO:0000256" key="1">
    <source>
        <dbReference type="ARBA" id="ARBA00004862"/>
    </source>
</evidence>
<dbReference type="Pfam" id="PF01118">
    <property type="entry name" value="Semialdhyde_dh"/>
    <property type="match status" value="1"/>
</dbReference>
<comment type="function">
    <text evidence="7">Catalyzes the NADPH-dependent reduction of N-acetyl-5-glutamyl phosphate to yield N-acetyl-L-glutamate 5-semialdehyde.</text>
</comment>
<dbReference type="SUPFAM" id="SSF55347">
    <property type="entry name" value="Glyceraldehyde-3-phosphate dehydrogenase-like, C-terminal domain"/>
    <property type="match status" value="1"/>
</dbReference>
<evidence type="ECO:0000256" key="7">
    <source>
        <dbReference type="HAMAP-Rule" id="MF_00150"/>
    </source>
</evidence>
<dbReference type="RefSeq" id="WP_113660246.1">
    <property type="nucleotide sequence ID" value="NZ_KZ845677.1"/>
</dbReference>
<keyword evidence="5 7" id="KW-0560">Oxidoreductase</keyword>
<dbReference type="SUPFAM" id="SSF51735">
    <property type="entry name" value="NAD(P)-binding Rossmann-fold domains"/>
    <property type="match status" value="1"/>
</dbReference>
<reference evidence="10 11" key="1">
    <citation type="submission" date="2018-06" db="EMBL/GenBank/DDBJ databases">
        <title>Thermoflavimicrobium daqus sp. nov., a thermophilic microbe isolated from Moutai-flavour Daqu.</title>
        <authorList>
            <person name="Wang X."/>
            <person name="Zhou H."/>
        </authorList>
    </citation>
    <scope>NUCLEOTIDE SEQUENCE [LARGE SCALE GENOMIC DNA]</scope>
    <source>
        <strain evidence="10 11">FBKL4.011</strain>
    </source>
</reference>
<dbReference type="Gene3D" id="3.30.360.10">
    <property type="entry name" value="Dihydrodipicolinate Reductase, domain 2"/>
    <property type="match status" value="1"/>
</dbReference>